<dbReference type="STRING" id="619300.G3ATU6"/>
<protein>
    <submittedName>
        <fullName evidence="1">Uncharacterized protein</fullName>
    </submittedName>
</protein>
<dbReference type="AlphaFoldDB" id="G3ATU6"/>
<proteinExistence type="predicted"/>
<dbReference type="EMBL" id="GL996505">
    <property type="protein sequence ID" value="EGW30322.1"/>
    <property type="molecule type" value="Genomic_DNA"/>
</dbReference>
<dbReference type="RefSeq" id="XP_007377293.1">
    <property type="nucleotide sequence ID" value="XM_007377231.1"/>
</dbReference>
<dbReference type="Pfam" id="PF17119">
    <property type="entry name" value="MMU163"/>
    <property type="match status" value="1"/>
</dbReference>
<gene>
    <name evidence="1" type="ORF">SPAPADRAFT_63178</name>
</gene>
<dbReference type="FunCoup" id="G3ATU6">
    <property type="interactions" value="3"/>
</dbReference>
<dbReference type="GeneID" id="18874629"/>
<dbReference type="HOGENOM" id="CLU_068099_0_0_1"/>
<dbReference type="Proteomes" id="UP000000709">
    <property type="component" value="Unassembled WGS sequence"/>
</dbReference>
<dbReference type="InParanoid" id="G3ATU6"/>
<sequence length="309" mass="34294">MSLIHKESLVKLVQQSSRNAQLVAKSSVTSMGQQPVITGASLASATPYKSTTMTKSPLRQNNLSKFTAVPPRHNINNKPDEINKFELEKKANLGAMIETLKAAIPNILEKSLDKSLISPDIFFRFCPSHFDEDYLPSLKGPVTYYATCKALQLFVSSIILSPKVKLHIQSIRIHTGPDAQSMFDDTTKIIVRWSTCPEGCYHLEGGEDEQSHSTSQANLGAHSWSKLDTMRLLNQNHVDSKVSLATTLTKLPATLIGLTKENKKLERVISGLFIFELTDDNSQVLVHTIEDMDIIERFAPDDVDSLTPC</sequence>
<evidence type="ECO:0000313" key="1">
    <source>
        <dbReference type="EMBL" id="EGW30322.1"/>
    </source>
</evidence>
<dbReference type="OMA" id="FIFELNE"/>
<dbReference type="OrthoDB" id="5329385at2759"/>
<evidence type="ECO:0000313" key="2">
    <source>
        <dbReference type="Proteomes" id="UP000000709"/>
    </source>
</evidence>
<accession>G3ATU6</accession>
<reference evidence="1 2" key="1">
    <citation type="journal article" date="2011" name="Proc. Natl. Acad. Sci. U.S.A.">
        <title>Comparative genomics of xylose-fermenting fungi for enhanced biofuel production.</title>
        <authorList>
            <person name="Wohlbach D.J."/>
            <person name="Kuo A."/>
            <person name="Sato T.K."/>
            <person name="Potts K.M."/>
            <person name="Salamov A.A."/>
            <person name="LaButti K.M."/>
            <person name="Sun H."/>
            <person name="Clum A."/>
            <person name="Pangilinan J.L."/>
            <person name="Lindquist E.A."/>
            <person name="Lucas S."/>
            <person name="Lapidus A."/>
            <person name="Jin M."/>
            <person name="Gunawan C."/>
            <person name="Balan V."/>
            <person name="Dale B.E."/>
            <person name="Jeffries T.W."/>
            <person name="Zinkel R."/>
            <person name="Barry K.W."/>
            <person name="Grigoriev I.V."/>
            <person name="Gasch A.P."/>
        </authorList>
    </citation>
    <scope>NUCLEOTIDE SEQUENCE [LARGE SCALE GENOMIC DNA]</scope>
    <source>
        <strain evidence="2">NRRL Y-27907 / 11-Y1</strain>
    </source>
</reference>
<dbReference type="eggNOG" id="ENOG502S29P">
    <property type="taxonomic scope" value="Eukaryota"/>
</dbReference>
<dbReference type="KEGG" id="spaa:SPAPADRAFT_63178"/>
<dbReference type="InterPro" id="IPR031342">
    <property type="entry name" value="Mug163-like"/>
</dbReference>
<organism evidence="2">
    <name type="scientific">Spathaspora passalidarum (strain NRRL Y-27907 / 11-Y1)</name>
    <dbReference type="NCBI Taxonomy" id="619300"/>
    <lineage>
        <taxon>Eukaryota</taxon>
        <taxon>Fungi</taxon>
        <taxon>Dikarya</taxon>
        <taxon>Ascomycota</taxon>
        <taxon>Saccharomycotina</taxon>
        <taxon>Pichiomycetes</taxon>
        <taxon>Debaryomycetaceae</taxon>
        <taxon>Spathaspora</taxon>
    </lineage>
</organism>
<keyword evidence="2" id="KW-1185">Reference proteome</keyword>
<name>G3ATU6_SPAPN</name>